<comment type="caution">
    <text evidence="10">The sequence shown here is derived from an EMBL/GenBank/DDBJ whole genome shotgun (WGS) entry which is preliminary data.</text>
</comment>
<dbReference type="SUPFAM" id="SSF53756">
    <property type="entry name" value="UDP-Glycosyltransferase/glycogen phosphorylase"/>
    <property type="match status" value="1"/>
</dbReference>
<keyword evidence="11" id="KW-1185">Reference proteome</keyword>
<dbReference type="GO" id="GO:0004373">
    <property type="term" value="F:alpha-1,4-glucan glucosyltransferase (UDP-glucose donor) activity"/>
    <property type="evidence" value="ECO:0007669"/>
    <property type="project" value="InterPro"/>
</dbReference>
<evidence type="ECO:0000259" key="9">
    <source>
        <dbReference type="Pfam" id="PF08323"/>
    </source>
</evidence>
<evidence type="ECO:0000256" key="7">
    <source>
        <dbReference type="HAMAP-Rule" id="MF_00484"/>
    </source>
</evidence>
<evidence type="ECO:0000256" key="1">
    <source>
        <dbReference type="ARBA" id="ARBA00001478"/>
    </source>
</evidence>
<dbReference type="UniPathway" id="UPA00164"/>
<protein>
    <recommendedName>
        <fullName evidence="7">Glycogen synthase</fullName>
        <ecNumber evidence="7">2.4.1.21</ecNumber>
    </recommendedName>
    <alternativeName>
        <fullName evidence="7">Starch [bacterial glycogen] synthase</fullName>
    </alternativeName>
</protein>
<organism evidence="10 11">
    <name type="scientific">Thermotalea metallivorans</name>
    <dbReference type="NCBI Taxonomy" id="520762"/>
    <lineage>
        <taxon>Bacteria</taxon>
        <taxon>Bacillati</taxon>
        <taxon>Bacillota</taxon>
        <taxon>Clostridia</taxon>
        <taxon>Peptostreptococcales</taxon>
        <taxon>Thermotaleaceae</taxon>
        <taxon>Thermotalea</taxon>
    </lineage>
</organism>
<dbReference type="NCBIfam" id="NF001898">
    <property type="entry name" value="PRK00654.1-1"/>
    <property type="match status" value="1"/>
</dbReference>
<sequence>MLKILHVASEATPFVKTGGLADVIGSLPKALQQKGMDVRVVLPKYGTIPEQWRSQMRWKKSITVPLAWRNQFCGIETVQHDGITFYFIDNEYYFHRKHIYGYDDDGERFAYFSRAVLEILPHMDFQPQILHCHDWHTGLVSVFLESFYSHLPFYEKIRTVFTIHNLQYQGIFPKHLLSDVLGLDESYFTMDSLEYYGQINYMKGGLVFSDLLTTVSKSYGEEIQTPYYGENLDGLLKKRRKHLFGIVNGIDYDLYNPANDPYIFLPYHDSLQDKSFNKIKLQESLGLPIDSNTPMVAIVSRLVSSKGLDLIAHVLDELLSLDLQMVVLGTGEEKYELLFRRAAERFPHKLSAHIQFDEKLARQIYAASDLFLMPSRFEPCGIGQLIALRYGSVPIVRETGGLKDTVQAYNDYTCTGNGFSFTHYNAHDMLFTVRRALQYYQDKKLWSRIFENAIHSDYSWRQSAQQYINLYKTLFFQAP</sequence>
<gene>
    <name evidence="7 10" type="primary">glgA</name>
    <name evidence="10" type="ORF">AN619_18340</name>
</gene>
<dbReference type="EMBL" id="LOEE01000036">
    <property type="protein sequence ID" value="KXG75269.1"/>
    <property type="molecule type" value="Genomic_DNA"/>
</dbReference>
<dbReference type="NCBIfam" id="TIGR02095">
    <property type="entry name" value="glgA"/>
    <property type="match status" value="1"/>
</dbReference>
<feature type="binding site" evidence="7">
    <location>
        <position position="16"/>
    </location>
    <ligand>
        <name>ADP-alpha-D-glucose</name>
        <dbReference type="ChEBI" id="CHEBI:57498"/>
    </ligand>
</feature>
<dbReference type="InterPro" id="IPR013534">
    <property type="entry name" value="Starch_synth_cat_dom"/>
</dbReference>
<dbReference type="Gene3D" id="3.40.50.2000">
    <property type="entry name" value="Glycogen Phosphorylase B"/>
    <property type="match status" value="2"/>
</dbReference>
<dbReference type="Proteomes" id="UP000070456">
    <property type="component" value="Unassembled WGS sequence"/>
</dbReference>
<dbReference type="PANTHER" id="PTHR45825:SF11">
    <property type="entry name" value="ALPHA AMYLASE DOMAIN-CONTAINING PROTEIN"/>
    <property type="match status" value="1"/>
</dbReference>
<feature type="domain" description="Glycosyl transferase family 1" evidence="8">
    <location>
        <begin position="288"/>
        <end position="439"/>
    </location>
</feature>
<comment type="catalytic activity">
    <reaction evidence="1 7">
        <text>[(1-&gt;4)-alpha-D-glucosyl](n) + ADP-alpha-D-glucose = [(1-&gt;4)-alpha-D-glucosyl](n+1) + ADP + H(+)</text>
        <dbReference type="Rhea" id="RHEA:18189"/>
        <dbReference type="Rhea" id="RHEA-COMP:9584"/>
        <dbReference type="Rhea" id="RHEA-COMP:9587"/>
        <dbReference type="ChEBI" id="CHEBI:15378"/>
        <dbReference type="ChEBI" id="CHEBI:15444"/>
        <dbReference type="ChEBI" id="CHEBI:57498"/>
        <dbReference type="ChEBI" id="CHEBI:456216"/>
        <dbReference type="EC" id="2.4.1.21"/>
    </reaction>
</comment>
<dbReference type="PATRIC" id="fig|520762.4.peg.2033"/>
<proteinExistence type="inferred from homology"/>
<dbReference type="CDD" id="cd03791">
    <property type="entry name" value="GT5_Glycogen_synthase_DULL1-like"/>
    <property type="match status" value="1"/>
</dbReference>
<evidence type="ECO:0000256" key="2">
    <source>
        <dbReference type="ARBA" id="ARBA00002764"/>
    </source>
</evidence>
<dbReference type="GO" id="GO:0005978">
    <property type="term" value="P:glycogen biosynthetic process"/>
    <property type="evidence" value="ECO:0007669"/>
    <property type="project" value="UniProtKB-UniRule"/>
</dbReference>
<comment type="pathway">
    <text evidence="7">Glycan biosynthesis; glycogen biosynthesis.</text>
</comment>
<dbReference type="InterPro" id="IPR011835">
    <property type="entry name" value="GS/SS"/>
</dbReference>
<name>A0A140L3Z4_9FIRM</name>
<dbReference type="EC" id="2.4.1.21" evidence="7"/>
<accession>A0A140L3Z4</accession>
<evidence type="ECO:0000256" key="4">
    <source>
        <dbReference type="ARBA" id="ARBA00022676"/>
    </source>
</evidence>
<evidence type="ECO:0000256" key="6">
    <source>
        <dbReference type="ARBA" id="ARBA00023056"/>
    </source>
</evidence>
<dbReference type="PANTHER" id="PTHR45825">
    <property type="entry name" value="GRANULE-BOUND STARCH SYNTHASE 1, CHLOROPLASTIC/AMYLOPLASTIC"/>
    <property type="match status" value="1"/>
</dbReference>
<dbReference type="InterPro" id="IPR001296">
    <property type="entry name" value="Glyco_trans_1"/>
</dbReference>
<reference evidence="10 11" key="1">
    <citation type="submission" date="2015-12" db="EMBL/GenBank/DDBJ databases">
        <title>Draft genome sequence of the thermoanaerobe Thermotalea metallivorans, an isolate from the runoff channel of the Great Artesian Basin, Australia.</title>
        <authorList>
            <person name="Patel B.K."/>
        </authorList>
    </citation>
    <scope>NUCLEOTIDE SEQUENCE [LARGE SCALE GENOMIC DNA]</scope>
    <source>
        <strain evidence="10 11">B2-1</strain>
    </source>
</reference>
<evidence type="ECO:0000259" key="8">
    <source>
        <dbReference type="Pfam" id="PF00534"/>
    </source>
</evidence>
<dbReference type="HAMAP" id="MF_00484">
    <property type="entry name" value="Glycogen_synth"/>
    <property type="match status" value="1"/>
</dbReference>
<dbReference type="STRING" id="520762.AN619_18340"/>
<feature type="domain" description="Starch synthase catalytic" evidence="9">
    <location>
        <begin position="3"/>
        <end position="238"/>
    </location>
</feature>
<evidence type="ECO:0000313" key="10">
    <source>
        <dbReference type="EMBL" id="KXG75269.1"/>
    </source>
</evidence>
<dbReference type="RefSeq" id="WP_068556398.1">
    <property type="nucleotide sequence ID" value="NZ_LOEE01000036.1"/>
</dbReference>
<dbReference type="Pfam" id="PF00534">
    <property type="entry name" value="Glycos_transf_1"/>
    <property type="match status" value="1"/>
</dbReference>
<evidence type="ECO:0000256" key="5">
    <source>
        <dbReference type="ARBA" id="ARBA00022679"/>
    </source>
</evidence>
<comment type="similarity">
    <text evidence="3 7">Belongs to the glycosyltransferase 1 family. Bacterial/plant glycogen synthase subfamily.</text>
</comment>
<dbReference type="Pfam" id="PF08323">
    <property type="entry name" value="Glyco_transf_5"/>
    <property type="match status" value="1"/>
</dbReference>
<evidence type="ECO:0000313" key="11">
    <source>
        <dbReference type="Proteomes" id="UP000070456"/>
    </source>
</evidence>
<keyword evidence="6 7" id="KW-0320">Glycogen biosynthesis</keyword>
<dbReference type="OrthoDB" id="9808590at2"/>
<comment type="function">
    <text evidence="2 7">Synthesizes alpha-1,4-glucan chains using ADP-glucose.</text>
</comment>
<dbReference type="AlphaFoldDB" id="A0A140L3Z4"/>
<dbReference type="GO" id="GO:0009011">
    <property type="term" value="F:alpha-1,4-glucan glucosyltransferase (ADP-glucose donor) activity"/>
    <property type="evidence" value="ECO:0007669"/>
    <property type="project" value="UniProtKB-UniRule"/>
</dbReference>
<keyword evidence="4 7" id="KW-0328">Glycosyltransferase</keyword>
<keyword evidence="5 7" id="KW-0808">Transferase</keyword>
<dbReference type="NCBIfam" id="NF001899">
    <property type="entry name" value="PRK00654.1-2"/>
    <property type="match status" value="1"/>
</dbReference>
<evidence type="ECO:0000256" key="3">
    <source>
        <dbReference type="ARBA" id="ARBA00010281"/>
    </source>
</evidence>